<dbReference type="GO" id="GO:0006310">
    <property type="term" value="P:DNA recombination"/>
    <property type="evidence" value="ECO:0007669"/>
    <property type="project" value="UniProtKB-KW"/>
</dbReference>
<organism evidence="4 5">
    <name type="scientific">Pseudomonas fluorescens</name>
    <dbReference type="NCBI Taxonomy" id="294"/>
    <lineage>
        <taxon>Bacteria</taxon>
        <taxon>Pseudomonadati</taxon>
        <taxon>Pseudomonadota</taxon>
        <taxon>Gammaproteobacteria</taxon>
        <taxon>Pseudomonadales</taxon>
        <taxon>Pseudomonadaceae</taxon>
        <taxon>Pseudomonas</taxon>
    </lineage>
</organism>
<keyword evidence="1" id="KW-0229">DNA integration</keyword>
<sequence>MKHVYLIQMDTPRLFEVATERPIDAFNRYAGYKTKEVGHAFGESVPYQYCSSVAHFFDYCYETGVMGGQPMPPEVAQKTINLYWEFLTKGVNSTDFIVRRAAKALGKTPVKTVSAQKYLAGVNDFLRTSQMKLNDLASLIRILTKSDAFANVMSLPQTQDRRRTKAEMDNIHNNTLTFGNTPKDAHAYAPGGIPGGKVKSSHVSRNFPTEHVLTLLNGIEDPQCRCAAAMIAAGGLRHSEVWGIRRSDIDIDSRTIRIEDPNFHRNPAAEKAARKLPFKGRTLATIVMFEPFKSLFFESLADYLDVRPTTDSDYLFVSNQRQTYGEPMLLLRNMNSLNRNLNRALRKAQVDLGTISPATGAPYTSHSLRHFYGVWARNFVYIPGRNQMGLTLSEIKLLMGHKDIRSTEKYARLSEETVIAEIEAAERMKALWGRNPHIDQIRSAVYAELAYELSERLAA</sequence>
<evidence type="ECO:0000259" key="3">
    <source>
        <dbReference type="PROSITE" id="PS51898"/>
    </source>
</evidence>
<reference evidence="4 5" key="1">
    <citation type="submission" date="2019-09" db="EMBL/GenBank/DDBJ databases">
        <authorList>
            <person name="Chandra G."/>
            <person name="Truman W A."/>
        </authorList>
    </citation>
    <scope>NUCLEOTIDE SEQUENCE [LARGE SCALE GENOMIC DNA]</scope>
    <source>
        <strain evidence="4">PS928</strain>
    </source>
</reference>
<dbReference type="OrthoDB" id="9801717at2"/>
<evidence type="ECO:0000256" key="2">
    <source>
        <dbReference type="ARBA" id="ARBA00023172"/>
    </source>
</evidence>
<gene>
    <name evidence="4" type="ORF">PS928_05897</name>
</gene>
<feature type="domain" description="Tyr recombinase" evidence="3">
    <location>
        <begin position="202"/>
        <end position="423"/>
    </location>
</feature>
<keyword evidence="2" id="KW-0233">DNA recombination</keyword>
<dbReference type="PANTHER" id="PTHR30349">
    <property type="entry name" value="PHAGE INTEGRASE-RELATED"/>
    <property type="match status" value="1"/>
</dbReference>
<protein>
    <recommendedName>
        <fullName evidence="3">Tyr recombinase domain-containing protein</fullName>
    </recommendedName>
</protein>
<evidence type="ECO:0000313" key="5">
    <source>
        <dbReference type="Proteomes" id="UP000381378"/>
    </source>
</evidence>
<accession>A0A5E7VQF6</accession>
<dbReference type="InterPro" id="IPR050090">
    <property type="entry name" value="Tyrosine_recombinase_XerCD"/>
</dbReference>
<evidence type="ECO:0000256" key="1">
    <source>
        <dbReference type="ARBA" id="ARBA00022908"/>
    </source>
</evidence>
<dbReference type="GO" id="GO:0003677">
    <property type="term" value="F:DNA binding"/>
    <property type="evidence" value="ECO:0007669"/>
    <property type="project" value="InterPro"/>
</dbReference>
<name>A0A5E7VQF6_PSEFL</name>
<dbReference type="PROSITE" id="PS51898">
    <property type="entry name" value="TYR_RECOMBINASE"/>
    <property type="match status" value="1"/>
</dbReference>
<dbReference type="CDD" id="cd00397">
    <property type="entry name" value="DNA_BRE_C"/>
    <property type="match status" value="1"/>
</dbReference>
<evidence type="ECO:0000313" key="4">
    <source>
        <dbReference type="EMBL" id="VVQ24979.1"/>
    </source>
</evidence>
<dbReference type="InterPro" id="IPR013762">
    <property type="entry name" value="Integrase-like_cat_sf"/>
</dbReference>
<dbReference type="SUPFAM" id="SSF56349">
    <property type="entry name" value="DNA breaking-rejoining enzymes"/>
    <property type="match status" value="1"/>
</dbReference>
<dbReference type="AlphaFoldDB" id="A0A5E7VQF6"/>
<dbReference type="Gene3D" id="1.10.443.10">
    <property type="entry name" value="Intergrase catalytic core"/>
    <property type="match status" value="1"/>
</dbReference>
<dbReference type="InterPro" id="IPR002104">
    <property type="entry name" value="Integrase_catalytic"/>
</dbReference>
<dbReference type="RefSeq" id="WP_150787978.1">
    <property type="nucleotide sequence ID" value="NZ_CABVJF010000032.1"/>
</dbReference>
<dbReference type="Pfam" id="PF00589">
    <property type="entry name" value="Phage_integrase"/>
    <property type="match status" value="1"/>
</dbReference>
<proteinExistence type="predicted"/>
<dbReference type="Proteomes" id="UP000381378">
    <property type="component" value="Unassembled WGS sequence"/>
</dbReference>
<dbReference type="InterPro" id="IPR011010">
    <property type="entry name" value="DNA_brk_join_enz"/>
</dbReference>
<dbReference type="GO" id="GO:0015074">
    <property type="term" value="P:DNA integration"/>
    <property type="evidence" value="ECO:0007669"/>
    <property type="project" value="UniProtKB-KW"/>
</dbReference>
<dbReference type="EMBL" id="CABVJF010000032">
    <property type="protein sequence ID" value="VVQ24979.1"/>
    <property type="molecule type" value="Genomic_DNA"/>
</dbReference>